<evidence type="ECO:0000256" key="2">
    <source>
        <dbReference type="SAM" id="SignalP"/>
    </source>
</evidence>
<dbReference type="AlphaFoldDB" id="A0A1M6NZ83"/>
<evidence type="ECO:0000256" key="1">
    <source>
        <dbReference type="SAM" id="MobiDB-lite"/>
    </source>
</evidence>
<dbReference type="OrthoDB" id="2378499at2"/>
<reference evidence="4" key="1">
    <citation type="submission" date="2016-11" db="EMBL/GenBank/DDBJ databases">
        <authorList>
            <person name="Varghese N."/>
            <person name="Submissions S."/>
        </authorList>
    </citation>
    <scope>NUCLEOTIDE SEQUENCE [LARGE SCALE GENOMIC DNA]</scope>
    <source>
        <strain evidence="4">USBA-503</strain>
    </source>
</reference>
<keyword evidence="4" id="KW-1185">Reference proteome</keyword>
<evidence type="ECO:0008006" key="5">
    <source>
        <dbReference type="Google" id="ProtNLM"/>
    </source>
</evidence>
<evidence type="ECO:0000313" key="3">
    <source>
        <dbReference type="EMBL" id="SHK01006.1"/>
    </source>
</evidence>
<evidence type="ECO:0000313" key="4">
    <source>
        <dbReference type="Proteomes" id="UP000184016"/>
    </source>
</evidence>
<organism evidence="3 4">
    <name type="scientific">Alicyclobacillus tolerans</name>
    <dbReference type="NCBI Taxonomy" id="90970"/>
    <lineage>
        <taxon>Bacteria</taxon>
        <taxon>Bacillati</taxon>
        <taxon>Bacillota</taxon>
        <taxon>Bacilli</taxon>
        <taxon>Bacillales</taxon>
        <taxon>Alicyclobacillaceae</taxon>
        <taxon>Alicyclobacillus</taxon>
    </lineage>
</organism>
<feature type="signal peptide" evidence="2">
    <location>
        <begin position="1"/>
        <end position="19"/>
    </location>
</feature>
<protein>
    <recommendedName>
        <fullName evidence="5">Lipoprotein</fullName>
    </recommendedName>
</protein>
<sequence length="215" mass="21906">MNKWTLTAALILTGFIVSACGTPSGGGGGGPVVANTAAGSTPANTSQTNTTGNSSNSNSNTTNTTNTNADNSNSLTAFQAGQSYGIQVQVPTGWTSHPLKGNGQGDTTGWVLTDPNDSSSKITIAYSACVGCYMGANGQPNLKQVIPVSNATVVSTSADAHTLSYNYSPSGTSNEGWGEIIASNNQSGYAYIDVVLPSSEQTLATSILQSFQFSQ</sequence>
<name>A0A1M6NZ83_9BACL</name>
<dbReference type="RefSeq" id="WP_072873508.1">
    <property type="nucleotide sequence ID" value="NZ_FRAF01000007.1"/>
</dbReference>
<feature type="chain" id="PRO_5038420207" description="Lipoprotein" evidence="2">
    <location>
        <begin position="20"/>
        <end position="215"/>
    </location>
</feature>
<feature type="compositionally biased region" description="Low complexity" evidence="1">
    <location>
        <begin position="32"/>
        <end position="73"/>
    </location>
</feature>
<dbReference type="EMBL" id="FRAF01000007">
    <property type="protein sequence ID" value="SHK01006.1"/>
    <property type="molecule type" value="Genomic_DNA"/>
</dbReference>
<feature type="region of interest" description="Disordered" evidence="1">
    <location>
        <begin position="31"/>
        <end position="73"/>
    </location>
</feature>
<proteinExistence type="predicted"/>
<keyword evidence="2" id="KW-0732">Signal</keyword>
<accession>A0A1M6NZ83</accession>
<gene>
    <name evidence="3" type="ORF">SAMN05443507_10734</name>
</gene>
<dbReference type="Proteomes" id="UP000184016">
    <property type="component" value="Unassembled WGS sequence"/>
</dbReference>
<dbReference type="PROSITE" id="PS51257">
    <property type="entry name" value="PROKAR_LIPOPROTEIN"/>
    <property type="match status" value="1"/>
</dbReference>